<reference evidence="3" key="1">
    <citation type="submission" date="2010-07" db="EMBL/GenBank/DDBJ databases">
        <title>The genome sequence of Gaeumannomyces graminis var. tritici strain R3-111a-1.</title>
        <authorList>
            <consortium name="The Broad Institute Genome Sequencing Platform"/>
            <person name="Ma L.-J."/>
            <person name="Dead R."/>
            <person name="Young S."/>
            <person name="Zeng Q."/>
            <person name="Koehrsen M."/>
            <person name="Alvarado L."/>
            <person name="Berlin A."/>
            <person name="Chapman S.B."/>
            <person name="Chen Z."/>
            <person name="Freedman E."/>
            <person name="Gellesch M."/>
            <person name="Goldberg J."/>
            <person name="Griggs A."/>
            <person name="Gujja S."/>
            <person name="Heilman E.R."/>
            <person name="Heiman D."/>
            <person name="Hepburn T."/>
            <person name="Howarth C."/>
            <person name="Jen D."/>
            <person name="Larson L."/>
            <person name="Mehta T."/>
            <person name="Neiman D."/>
            <person name="Pearson M."/>
            <person name="Roberts A."/>
            <person name="Saif S."/>
            <person name="Shea T."/>
            <person name="Shenoy N."/>
            <person name="Sisk P."/>
            <person name="Stolte C."/>
            <person name="Sykes S."/>
            <person name="Walk T."/>
            <person name="White J."/>
            <person name="Yandava C."/>
            <person name="Haas B."/>
            <person name="Nusbaum C."/>
            <person name="Birren B."/>
        </authorList>
    </citation>
    <scope>NUCLEOTIDE SEQUENCE [LARGE SCALE GENOMIC DNA]</scope>
    <source>
        <strain evidence="3">R3-111a-1</strain>
    </source>
</reference>
<reference evidence="1" key="2">
    <citation type="submission" date="2010-07" db="EMBL/GenBank/DDBJ databases">
        <authorList>
            <consortium name="The Broad Institute Genome Sequencing Platform"/>
            <consortium name="Broad Institute Genome Sequencing Center for Infectious Disease"/>
            <person name="Ma L.-J."/>
            <person name="Dead R."/>
            <person name="Young S."/>
            <person name="Zeng Q."/>
            <person name="Koehrsen M."/>
            <person name="Alvarado L."/>
            <person name="Berlin A."/>
            <person name="Chapman S.B."/>
            <person name="Chen Z."/>
            <person name="Freedman E."/>
            <person name="Gellesch M."/>
            <person name="Goldberg J."/>
            <person name="Griggs A."/>
            <person name="Gujja S."/>
            <person name="Heilman E.R."/>
            <person name="Heiman D."/>
            <person name="Hepburn T."/>
            <person name="Howarth C."/>
            <person name="Jen D."/>
            <person name="Larson L."/>
            <person name="Mehta T."/>
            <person name="Neiman D."/>
            <person name="Pearson M."/>
            <person name="Roberts A."/>
            <person name="Saif S."/>
            <person name="Shea T."/>
            <person name="Shenoy N."/>
            <person name="Sisk P."/>
            <person name="Stolte C."/>
            <person name="Sykes S."/>
            <person name="Walk T."/>
            <person name="White J."/>
            <person name="Yandava C."/>
            <person name="Haas B."/>
            <person name="Nusbaum C."/>
            <person name="Birren B."/>
        </authorList>
    </citation>
    <scope>NUCLEOTIDE SEQUENCE</scope>
    <source>
        <strain evidence="1">R3-111a-1</strain>
    </source>
</reference>
<dbReference type="GeneID" id="20345186"/>
<dbReference type="AlphaFoldDB" id="J3NTX9"/>
<dbReference type="EnsemblFungi" id="EJT79644">
    <property type="protein sequence ID" value="EJT79644"/>
    <property type="gene ID" value="GGTG_04728"/>
</dbReference>
<evidence type="ECO:0000313" key="2">
    <source>
        <dbReference type="EnsemblFungi" id="EJT79644"/>
    </source>
</evidence>
<dbReference type="HOGENOM" id="CLU_2542703_0_0_1"/>
<keyword evidence="3" id="KW-1185">Reference proteome</keyword>
<dbReference type="VEuPathDB" id="FungiDB:GGTG_04728"/>
<sequence>MTDAEEPRAPAPVPATISVEIVSPSAGVPVPLLFPDLFGRLKANQGLQRVGNSVDSEASEGIAAWQESSLEKASKQSQITASG</sequence>
<reference evidence="1" key="3">
    <citation type="submission" date="2010-09" db="EMBL/GenBank/DDBJ databases">
        <title>Annotation of Gaeumannomyces graminis var. tritici R3-111a-1.</title>
        <authorList>
            <consortium name="The Broad Institute Genome Sequencing Platform"/>
            <person name="Ma L.-J."/>
            <person name="Dead R."/>
            <person name="Young S.K."/>
            <person name="Zeng Q."/>
            <person name="Gargeya S."/>
            <person name="Fitzgerald M."/>
            <person name="Haas B."/>
            <person name="Abouelleil A."/>
            <person name="Alvarado L."/>
            <person name="Arachchi H.M."/>
            <person name="Berlin A."/>
            <person name="Brown A."/>
            <person name="Chapman S.B."/>
            <person name="Chen Z."/>
            <person name="Dunbar C."/>
            <person name="Freedman E."/>
            <person name="Gearin G."/>
            <person name="Gellesch M."/>
            <person name="Goldberg J."/>
            <person name="Griggs A."/>
            <person name="Gujja S."/>
            <person name="Heiman D."/>
            <person name="Howarth C."/>
            <person name="Larson L."/>
            <person name="Lui A."/>
            <person name="MacDonald P.J.P."/>
            <person name="Mehta T."/>
            <person name="Montmayeur A."/>
            <person name="Murphy C."/>
            <person name="Neiman D."/>
            <person name="Pearson M."/>
            <person name="Priest M."/>
            <person name="Roberts A."/>
            <person name="Saif S."/>
            <person name="Shea T."/>
            <person name="Shenoy N."/>
            <person name="Sisk P."/>
            <person name="Stolte C."/>
            <person name="Sykes S."/>
            <person name="Yandava C."/>
            <person name="Wortman J."/>
            <person name="Nusbaum C."/>
            <person name="Birren B."/>
        </authorList>
    </citation>
    <scope>NUCLEOTIDE SEQUENCE</scope>
    <source>
        <strain evidence="1">R3-111a-1</strain>
    </source>
</reference>
<evidence type="ECO:0000313" key="3">
    <source>
        <dbReference type="Proteomes" id="UP000006039"/>
    </source>
</evidence>
<protein>
    <submittedName>
        <fullName evidence="1 2">Uncharacterized protein</fullName>
    </submittedName>
</protein>
<name>J3NTX9_GAET3</name>
<organism evidence="1">
    <name type="scientific">Gaeumannomyces tritici (strain R3-111a-1)</name>
    <name type="common">Wheat and barley take-all root rot fungus</name>
    <name type="synonym">Gaeumannomyces graminis var. tritici</name>
    <dbReference type="NCBI Taxonomy" id="644352"/>
    <lineage>
        <taxon>Eukaryota</taxon>
        <taxon>Fungi</taxon>
        <taxon>Dikarya</taxon>
        <taxon>Ascomycota</taxon>
        <taxon>Pezizomycotina</taxon>
        <taxon>Sordariomycetes</taxon>
        <taxon>Sordariomycetidae</taxon>
        <taxon>Magnaporthales</taxon>
        <taxon>Magnaporthaceae</taxon>
        <taxon>Gaeumannomyces</taxon>
    </lineage>
</organism>
<proteinExistence type="predicted"/>
<dbReference type="RefSeq" id="XP_009220789.1">
    <property type="nucleotide sequence ID" value="XM_009222525.1"/>
</dbReference>
<gene>
    <name evidence="2" type="primary">20345186</name>
    <name evidence="1" type="ORF">GGTG_04728</name>
</gene>
<reference evidence="2" key="5">
    <citation type="submission" date="2018-04" db="UniProtKB">
        <authorList>
            <consortium name="EnsemblFungi"/>
        </authorList>
    </citation>
    <scope>IDENTIFICATION</scope>
    <source>
        <strain evidence="2">R3-111a-1</strain>
    </source>
</reference>
<dbReference type="EMBL" id="GL385396">
    <property type="protein sequence ID" value="EJT79644.1"/>
    <property type="molecule type" value="Genomic_DNA"/>
</dbReference>
<accession>J3NTX9</accession>
<evidence type="ECO:0000313" key="1">
    <source>
        <dbReference type="EMBL" id="EJT79644.1"/>
    </source>
</evidence>
<reference evidence="2" key="4">
    <citation type="journal article" date="2015" name="G3 (Bethesda)">
        <title>Genome sequences of three phytopathogenic species of the Magnaporthaceae family of fungi.</title>
        <authorList>
            <person name="Okagaki L.H."/>
            <person name="Nunes C.C."/>
            <person name="Sailsbery J."/>
            <person name="Clay B."/>
            <person name="Brown D."/>
            <person name="John T."/>
            <person name="Oh Y."/>
            <person name="Young N."/>
            <person name="Fitzgerald M."/>
            <person name="Haas B.J."/>
            <person name="Zeng Q."/>
            <person name="Young S."/>
            <person name="Adiconis X."/>
            <person name="Fan L."/>
            <person name="Levin J.Z."/>
            <person name="Mitchell T.K."/>
            <person name="Okubara P.A."/>
            <person name="Farman M.L."/>
            <person name="Kohn L.M."/>
            <person name="Birren B."/>
            <person name="Ma L.-J."/>
            <person name="Dean R.A."/>
        </authorList>
    </citation>
    <scope>NUCLEOTIDE SEQUENCE</scope>
    <source>
        <strain evidence="2">R3-111a-1</strain>
    </source>
</reference>
<dbReference type="Proteomes" id="UP000006039">
    <property type="component" value="Unassembled WGS sequence"/>
</dbReference>